<dbReference type="InterPro" id="IPR038282">
    <property type="entry name" value="DUF2267_sf"/>
</dbReference>
<feature type="region of interest" description="Disordered" evidence="1">
    <location>
        <begin position="1"/>
        <end position="36"/>
    </location>
</feature>
<evidence type="ECO:0000313" key="3">
    <source>
        <dbReference type="Proteomes" id="UP000662747"/>
    </source>
</evidence>
<dbReference type="Gene3D" id="1.10.490.110">
    <property type="entry name" value="Uncharacterized conserved protein DUF2267"/>
    <property type="match status" value="1"/>
</dbReference>
<dbReference type="Pfam" id="PF10025">
    <property type="entry name" value="DUF2267"/>
    <property type="match status" value="1"/>
</dbReference>
<dbReference type="EMBL" id="CP071090">
    <property type="protein sequence ID" value="QSQ19692.1"/>
    <property type="molecule type" value="Genomic_DNA"/>
</dbReference>
<evidence type="ECO:0000256" key="1">
    <source>
        <dbReference type="SAM" id="MobiDB-lite"/>
    </source>
</evidence>
<keyword evidence="3" id="KW-1185">Reference proteome</keyword>
<evidence type="ECO:0000313" key="2">
    <source>
        <dbReference type="EMBL" id="QSQ19692.1"/>
    </source>
</evidence>
<dbReference type="RefSeq" id="WP_206721276.1">
    <property type="nucleotide sequence ID" value="NZ_CP071090.1"/>
</dbReference>
<dbReference type="InterPro" id="IPR018727">
    <property type="entry name" value="DUF2267"/>
</dbReference>
<gene>
    <name evidence="2" type="ORF">JY651_30835</name>
</gene>
<organism evidence="2 3">
    <name type="scientific">Pyxidicoccus parkwayensis</name>
    <dbReference type="NCBI Taxonomy" id="2813578"/>
    <lineage>
        <taxon>Bacteria</taxon>
        <taxon>Pseudomonadati</taxon>
        <taxon>Myxococcota</taxon>
        <taxon>Myxococcia</taxon>
        <taxon>Myxococcales</taxon>
        <taxon>Cystobacterineae</taxon>
        <taxon>Myxococcaceae</taxon>
        <taxon>Pyxidicoccus</taxon>
    </lineage>
</organism>
<name>A0ABX7NLG4_9BACT</name>
<sequence length="169" mass="19116">MADDQEHQGKGAPQEDERPTSRRDLPLEVRRARRSEARASQTYKAFLNHLCERGGMSPAVAQQAAVSVLCALEQRIFSEEAADLEAQLPRKLTDLLHRCEKHEEELPPKFGREHLLKRVGEDLSLNPDAVEPVVRAVLDALRHQISEGEAEDVMSQLPHDMRDLWGRAI</sequence>
<dbReference type="Proteomes" id="UP000662747">
    <property type="component" value="Chromosome"/>
</dbReference>
<proteinExistence type="predicted"/>
<protein>
    <submittedName>
        <fullName evidence="2">DUF2267 domain-containing protein</fullName>
    </submittedName>
</protein>
<reference evidence="2 3" key="1">
    <citation type="submission" date="2021-02" db="EMBL/GenBank/DDBJ databases">
        <title>De Novo genome assembly of isolated myxobacteria.</title>
        <authorList>
            <person name="Stevens D.C."/>
        </authorList>
    </citation>
    <scope>NUCLEOTIDE SEQUENCE [LARGE SCALE GENOMIC DNA]</scope>
    <source>
        <strain evidence="3">SCPEA02</strain>
    </source>
</reference>
<accession>A0ABX7NLG4</accession>